<keyword evidence="3" id="KW-1185">Reference proteome</keyword>
<comment type="caution">
    <text evidence="2">The sequence shown here is derived from an EMBL/GenBank/DDBJ whole genome shotgun (WGS) entry which is preliminary data.</text>
</comment>
<protein>
    <submittedName>
        <fullName evidence="2">Uncharacterized protein</fullName>
    </submittedName>
</protein>
<dbReference type="Proteomes" id="UP000597762">
    <property type="component" value="Unassembled WGS sequence"/>
</dbReference>
<feature type="transmembrane region" description="Helical" evidence="1">
    <location>
        <begin position="89"/>
        <end position="108"/>
    </location>
</feature>
<organism evidence="2 3">
    <name type="scientific">Acanthosepion pharaonis</name>
    <name type="common">Pharaoh cuttlefish</name>
    <name type="synonym">Sepia pharaonis</name>
    <dbReference type="NCBI Taxonomy" id="158019"/>
    <lineage>
        <taxon>Eukaryota</taxon>
        <taxon>Metazoa</taxon>
        <taxon>Spiralia</taxon>
        <taxon>Lophotrochozoa</taxon>
        <taxon>Mollusca</taxon>
        <taxon>Cephalopoda</taxon>
        <taxon>Coleoidea</taxon>
        <taxon>Decapodiformes</taxon>
        <taxon>Sepiida</taxon>
        <taxon>Sepiina</taxon>
        <taxon>Sepiidae</taxon>
        <taxon>Acanthosepion</taxon>
    </lineage>
</organism>
<name>A0A812B5N4_ACAPH</name>
<dbReference type="EMBL" id="CAHIKZ030000374">
    <property type="protein sequence ID" value="CAE1170981.1"/>
    <property type="molecule type" value="Genomic_DNA"/>
</dbReference>
<keyword evidence="1" id="KW-0812">Transmembrane</keyword>
<feature type="transmembrane region" description="Helical" evidence="1">
    <location>
        <begin position="158"/>
        <end position="176"/>
    </location>
</feature>
<evidence type="ECO:0000256" key="1">
    <source>
        <dbReference type="SAM" id="Phobius"/>
    </source>
</evidence>
<gene>
    <name evidence="2" type="ORF">SPHA_11325</name>
</gene>
<proteinExistence type="predicted"/>
<feature type="transmembrane region" description="Helical" evidence="1">
    <location>
        <begin position="114"/>
        <end position="137"/>
    </location>
</feature>
<accession>A0A812B5N4</accession>
<evidence type="ECO:0000313" key="3">
    <source>
        <dbReference type="Proteomes" id="UP000597762"/>
    </source>
</evidence>
<dbReference type="AlphaFoldDB" id="A0A812B5N4"/>
<evidence type="ECO:0000313" key="2">
    <source>
        <dbReference type="EMBL" id="CAE1170981.1"/>
    </source>
</evidence>
<sequence>MSFLFGANHFVNVFAKLYSLRYILDSPPFSPSLNHFGTSSSTSSSFSLPLSLSRTSSLMSTRNLSPVCHSPPLVSILALNCIYSSRLPLSFFLSFFLSFSFSLVPNPLPLCSPLLSLSLFLSLWYLLPLSLVSVLFLSSDAHCSPSLVFHLSRPTSLYSLKSYLWCLFALSLSLSLG</sequence>
<reference evidence="2" key="1">
    <citation type="submission" date="2021-01" db="EMBL/GenBank/DDBJ databases">
        <authorList>
            <person name="Li R."/>
            <person name="Bekaert M."/>
        </authorList>
    </citation>
    <scope>NUCLEOTIDE SEQUENCE</scope>
    <source>
        <strain evidence="2">Farmed</strain>
    </source>
</reference>
<keyword evidence="1" id="KW-1133">Transmembrane helix</keyword>
<keyword evidence="1" id="KW-0472">Membrane</keyword>